<dbReference type="PANTHER" id="PTHR43877">
    <property type="entry name" value="AMINOALKYLPHOSPHONATE N-ACETYLTRANSFERASE-RELATED-RELATED"/>
    <property type="match status" value="1"/>
</dbReference>
<sequence>MTDVTQLTVPVQRWIARRRRHDVERHLGPGAGSTPSDVRIRGRRSHDLAAAARLLGLVVAEGQYPLPRPESRRAWLTGPGIQDAWIAERDGELLGHIALSRVGLDAVSAMRWREVTGRATADLAGVSRFFVRSRVRGQGIGTSLLQAAVTEARARGLVPVAEMMSASRDGIRLYEKQGWRLAAMYPCGPRSASLEAYMYVLAAPKTR</sequence>
<dbReference type="InterPro" id="IPR050832">
    <property type="entry name" value="Bact_Acetyltransf"/>
</dbReference>
<evidence type="ECO:0000259" key="3">
    <source>
        <dbReference type="PROSITE" id="PS51186"/>
    </source>
</evidence>
<protein>
    <recommendedName>
        <fullName evidence="3">N-acetyltransferase domain-containing protein</fullName>
    </recommendedName>
</protein>
<dbReference type="AlphaFoldDB" id="A0A6J4LBT8"/>
<keyword evidence="2" id="KW-0012">Acyltransferase</keyword>
<dbReference type="GO" id="GO:0016747">
    <property type="term" value="F:acyltransferase activity, transferring groups other than amino-acyl groups"/>
    <property type="evidence" value="ECO:0007669"/>
    <property type="project" value="InterPro"/>
</dbReference>
<dbReference type="InterPro" id="IPR000182">
    <property type="entry name" value="GNAT_dom"/>
</dbReference>
<dbReference type="Gene3D" id="3.40.630.30">
    <property type="match status" value="1"/>
</dbReference>
<keyword evidence="1" id="KW-0808">Transferase</keyword>
<dbReference type="InterPro" id="IPR016181">
    <property type="entry name" value="Acyl_CoA_acyltransferase"/>
</dbReference>
<dbReference type="Pfam" id="PF00583">
    <property type="entry name" value="Acetyltransf_1"/>
    <property type="match status" value="1"/>
</dbReference>
<gene>
    <name evidence="4" type="ORF">AVDCRST_MAG34-85</name>
</gene>
<dbReference type="PANTHER" id="PTHR43877:SF2">
    <property type="entry name" value="AMINOALKYLPHOSPHONATE N-ACETYLTRANSFERASE-RELATED"/>
    <property type="match status" value="1"/>
</dbReference>
<dbReference type="EMBL" id="CADCUI010000005">
    <property type="protein sequence ID" value="CAA9328046.1"/>
    <property type="molecule type" value="Genomic_DNA"/>
</dbReference>
<dbReference type="SUPFAM" id="SSF55729">
    <property type="entry name" value="Acyl-CoA N-acyltransferases (Nat)"/>
    <property type="match status" value="1"/>
</dbReference>
<evidence type="ECO:0000256" key="2">
    <source>
        <dbReference type="ARBA" id="ARBA00023315"/>
    </source>
</evidence>
<evidence type="ECO:0000313" key="4">
    <source>
        <dbReference type="EMBL" id="CAA9328046.1"/>
    </source>
</evidence>
<reference evidence="4" key="1">
    <citation type="submission" date="2020-02" db="EMBL/GenBank/DDBJ databases">
        <authorList>
            <person name="Meier V. D."/>
        </authorList>
    </citation>
    <scope>NUCLEOTIDE SEQUENCE</scope>
    <source>
        <strain evidence="4">AVDCRST_MAG34</strain>
    </source>
</reference>
<organism evidence="4">
    <name type="scientific">uncultured Nocardioidaceae bacterium</name>
    <dbReference type="NCBI Taxonomy" id="253824"/>
    <lineage>
        <taxon>Bacteria</taxon>
        <taxon>Bacillati</taxon>
        <taxon>Actinomycetota</taxon>
        <taxon>Actinomycetes</taxon>
        <taxon>Propionibacteriales</taxon>
        <taxon>Nocardioidaceae</taxon>
        <taxon>environmental samples</taxon>
    </lineage>
</organism>
<feature type="domain" description="N-acetyltransferase" evidence="3">
    <location>
        <begin position="38"/>
        <end position="204"/>
    </location>
</feature>
<name>A0A6J4LBT8_9ACTN</name>
<evidence type="ECO:0000256" key="1">
    <source>
        <dbReference type="ARBA" id="ARBA00022679"/>
    </source>
</evidence>
<dbReference type="PROSITE" id="PS51186">
    <property type="entry name" value="GNAT"/>
    <property type="match status" value="1"/>
</dbReference>
<accession>A0A6J4LBT8</accession>
<dbReference type="CDD" id="cd04301">
    <property type="entry name" value="NAT_SF"/>
    <property type="match status" value="1"/>
</dbReference>
<proteinExistence type="predicted"/>